<evidence type="ECO:0000256" key="5">
    <source>
        <dbReference type="SAM" id="Coils"/>
    </source>
</evidence>
<keyword evidence="6" id="KW-0812">Transmembrane</keyword>
<dbReference type="Pfam" id="PF00015">
    <property type="entry name" value="MCPsignal"/>
    <property type="match status" value="1"/>
</dbReference>
<keyword evidence="6" id="KW-1133">Transmembrane helix</keyword>
<dbReference type="InterPro" id="IPR051310">
    <property type="entry name" value="MCP_chemotaxis"/>
</dbReference>
<evidence type="ECO:0000256" key="6">
    <source>
        <dbReference type="SAM" id="Phobius"/>
    </source>
</evidence>
<evidence type="ECO:0000313" key="10">
    <source>
        <dbReference type="Proteomes" id="UP000541470"/>
    </source>
</evidence>
<dbReference type="PANTHER" id="PTHR43531">
    <property type="entry name" value="PROTEIN ICFG"/>
    <property type="match status" value="1"/>
</dbReference>
<dbReference type="CDD" id="cd06225">
    <property type="entry name" value="HAMP"/>
    <property type="match status" value="1"/>
</dbReference>
<dbReference type="EMBL" id="JABBGK010000001">
    <property type="protein sequence ID" value="NML72967.1"/>
    <property type="molecule type" value="Genomic_DNA"/>
</dbReference>
<dbReference type="GO" id="GO:0005886">
    <property type="term" value="C:plasma membrane"/>
    <property type="evidence" value="ECO:0007669"/>
    <property type="project" value="TreeGrafter"/>
</dbReference>
<dbReference type="SMART" id="SM00283">
    <property type="entry name" value="MA"/>
    <property type="match status" value="1"/>
</dbReference>
<dbReference type="PROSITE" id="PS50111">
    <property type="entry name" value="CHEMOTAXIS_TRANSDUC_2"/>
    <property type="match status" value="1"/>
</dbReference>
<feature type="domain" description="HAMP" evidence="8">
    <location>
        <begin position="295"/>
        <end position="347"/>
    </location>
</feature>
<keyword evidence="6" id="KW-0472">Membrane</keyword>
<dbReference type="AlphaFoldDB" id="A0A7Y0AT33"/>
<evidence type="ECO:0000259" key="8">
    <source>
        <dbReference type="PROSITE" id="PS50885"/>
    </source>
</evidence>
<keyword evidence="10" id="KW-1185">Reference proteome</keyword>
<proteinExistence type="inferred from homology"/>
<dbReference type="FunFam" id="1.10.287.950:FF:000001">
    <property type="entry name" value="Methyl-accepting chemotaxis sensory transducer"/>
    <property type="match status" value="1"/>
</dbReference>
<dbReference type="SUPFAM" id="SSF58104">
    <property type="entry name" value="Methyl-accepting chemotaxis protein (MCP) signaling domain"/>
    <property type="match status" value="1"/>
</dbReference>
<comment type="similarity">
    <text evidence="3">Belongs to the methyl-accepting chemotaxis (MCP) protein family.</text>
</comment>
<dbReference type="GO" id="GO:0006935">
    <property type="term" value="P:chemotaxis"/>
    <property type="evidence" value="ECO:0007669"/>
    <property type="project" value="UniProtKB-KW"/>
</dbReference>
<gene>
    <name evidence="9" type="ORF">HHL25_02395</name>
</gene>
<dbReference type="InterPro" id="IPR024478">
    <property type="entry name" value="HlyB_4HB_MCP"/>
</dbReference>
<dbReference type="Gene3D" id="1.10.8.500">
    <property type="entry name" value="HAMP domain in histidine kinase"/>
    <property type="match status" value="1"/>
</dbReference>
<evidence type="ECO:0000313" key="9">
    <source>
        <dbReference type="EMBL" id="NML72967.1"/>
    </source>
</evidence>
<keyword evidence="5" id="KW-0175">Coiled coil</keyword>
<name>A0A7Y0AT33_9HYPH</name>
<dbReference type="InterPro" id="IPR004089">
    <property type="entry name" value="MCPsignal_dom"/>
</dbReference>
<comment type="caution">
    <text evidence="9">The sequence shown here is derived from an EMBL/GenBank/DDBJ whole genome shotgun (WGS) entry which is preliminary data.</text>
</comment>
<evidence type="ECO:0000256" key="2">
    <source>
        <dbReference type="ARBA" id="ARBA00022500"/>
    </source>
</evidence>
<feature type="domain" description="Methyl-accepting transducer" evidence="7">
    <location>
        <begin position="352"/>
        <end position="581"/>
    </location>
</feature>
<feature type="coiled-coil region" evidence="5">
    <location>
        <begin position="261"/>
        <end position="298"/>
    </location>
</feature>
<dbReference type="Gene3D" id="1.10.287.950">
    <property type="entry name" value="Methyl-accepting chemotaxis protein"/>
    <property type="match status" value="1"/>
</dbReference>
<feature type="domain" description="HAMP" evidence="8">
    <location>
        <begin position="214"/>
        <end position="267"/>
    </location>
</feature>
<dbReference type="SMART" id="SM00304">
    <property type="entry name" value="HAMP"/>
    <property type="match status" value="2"/>
</dbReference>
<evidence type="ECO:0000256" key="1">
    <source>
        <dbReference type="ARBA" id="ARBA00004370"/>
    </source>
</evidence>
<keyword evidence="2" id="KW-0145">Chemotaxis</keyword>
<accession>A0A7Y0AT33</accession>
<dbReference type="SUPFAM" id="SSF158472">
    <property type="entry name" value="HAMP domain-like"/>
    <property type="match status" value="1"/>
</dbReference>
<protein>
    <submittedName>
        <fullName evidence="9">HAMP domain-containing protein</fullName>
    </submittedName>
</protein>
<organism evidence="9 10">
    <name type="scientific">Rhizobium terricola</name>
    <dbReference type="NCBI Taxonomy" id="2728849"/>
    <lineage>
        <taxon>Bacteria</taxon>
        <taxon>Pseudomonadati</taxon>
        <taxon>Pseudomonadota</taxon>
        <taxon>Alphaproteobacteria</taxon>
        <taxon>Hyphomicrobiales</taxon>
        <taxon>Rhizobiaceae</taxon>
        <taxon>Rhizobium/Agrobacterium group</taxon>
        <taxon>Rhizobium</taxon>
    </lineage>
</organism>
<feature type="transmembrane region" description="Helical" evidence="6">
    <location>
        <begin position="189"/>
        <end position="214"/>
    </location>
</feature>
<dbReference type="Pfam" id="PF12729">
    <property type="entry name" value="4HB_MCP_1"/>
    <property type="match status" value="1"/>
</dbReference>
<keyword evidence="4" id="KW-0807">Transducer</keyword>
<evidence type="ECO:0000256" key="4">
    <source>
        <dbReference type="PROSITE-ProRule" id="PRU00284"/>
    </source>
</evidence>
<dbReference type="CDD" id="cd11386">
    <property type="entry name" value="MCP_signal"/>
    <property type="match status" value="1"/>
</dbReference>
<dbReference type="PROSITE" id="PS50885">
    <property type="entry name" value="HAMP"/>
    <property type="match status" value="2"/>
</dbReference>
<evidence type="ECO:0000259" key="7">
    <source>
        <dbReference type="PROSITE" id="PS50111"/>
    </source>
</evidence>
<reference evidence="9 10" key="1">
    <citation type="submission" date="2020-04" db="EMBL/GenBank/DDBJ databases">
        <title>Rhizobium sp. S-51 isolated from soil.</title>
        <authorList>
            <person name="Dahal R.H."/>
        </authorList>
    </citation>
    <scope>NUCLEOTIDE SEQUENCE [LARGE SCALE GENOMIC DNA]</scope>
    <source>
        <strain evidence="9 10">S-51</strain>
    </source>
</reference>
<evidence type="ECO:0000256" key="3">
    <source>
        <dbReference type="ARBA" id="ARBA00029447"/>
    </source>
</evidence>
<dbReference type="PANTHER" id="PTHR43531:SF11">
    <property type="entry name" value="METHYL-ACCEPTING CHEMOTAXIS PROTEIN 3"/>
    <property type="match status" value="1"/>
</dbReference>
<dbReference type="GO" id="GO:0004888">
    <property type="term" value="F:transmembrane signaling receptor activity"/>
    <property type="evidence" value="ECO:0007669"/>
    <property type="project" value="TreeGrafter"/>
</dbReference>
<dbReference type="RefSeq" id="WP_169586900.1">
    <property type="nucleotide sequence ID" value="NZ_JABBGK010000001.1"/>
</dbReference>
<dbReference type="GO" id="GO:0007165">
    <property type="term" value="P:signal transduction"/>
    <property type="evidence" value="ECO:0007669"/>
    <property type="project" value="UniProtKB-KW"/>
</dbReference>
<dbReference type="InterPro" id="IPR003660">
    <property type="entry name" value="HAMP_dom"/>
</dbReference>
<dbReference type="Proteomes" id="UP000541470">
    <property type="component" value="Unassembled WGS sequence"/>
</dbReference>
<comment type="subcellular location">
    <subcellularLocation>
        <location evidence="1">Membrane</location>
    </subcellularLocation>
</comment>
<sequence length="647" mass="68269">MSNIKIKVMLPLLFAVVVTLGIVQGVMAIKFISDVKQQVDVIGHERMPRTLAVAKMNAQFAEVRRNYAIILSAADADELARLTEGLNRAVAARGEAFDAFGAMIAGNGTRTQAVELFDRLKAALDDYDKLGAELLEHKAAADIAGAKALFTGKMTDVAKTASARMNDIVELNRSTTDAAMAHADSVSLFSIYATIGSVLLAALVAAAAALLSFFRVARPITDITHAMNNLAAGDTSAEIPFDGRKDEIGEMAAAVAVFRHNAIERANLERQAEQNRSLTEQERIAREEQKAREAAEVQFAVDQLAGGLARLSDGDLAVKIDAAFAGHLDGLRVNFNHSVSKLQDAMRAVGDNARAIDAGAREMLSAADDLSKRTEQQAASVEETAAALEQVTTAVKDSSVRAEEAGQLVARTREGAETSGEIVRRAVSAMQEIEKSSGEISNIIGVIDDIAFQTNLLALNAGVEAARAGEAGKGFAVVAQEVRELAQRSANAAKEIKALITTSGEQVRNGVSLVDETGKALEKIVAEVQEINRNVGAIVTSAREQSTGLMEINTAVNTMDQGTQQNAAMVEQSTAASHGLAQQAAALTELLAQFKLGEGAAQAYQPPVRAASAASRPAVSPARALGRKLVNAFNGNAAVANEGWSEF</sequence>
<dbReference type="Pfam" id="PF00672">
    <property type="entry name" value="HAMP"/>
    <property type="match status" value="1"/>
</dbReference>